<dbReference type="RefSeq" id="WP_171680679.1">
    <property type="nucleotide sequence ID" value="NZ_JABGBN010000005.1"/>
</dbReference>
<gene>
    <name evidence="7" type="ORF">HKX39_07335</name>
</gene>
<protein>
    <recommendedName>
        <fullName evidence="6">Dynamin N-terminal domain-containing protein</fullName>
    </recommendedName>
</protein>
<dbReference type="EMBL" id="JABGBN010000005">
    <property type="protein sequence ID" value="NOL51979.1"/>
    <property type="molecule type" value="Genomic_DNA"/>
</dbReference>
<evidence type="ECO:0000259" key="6">
    <source>
        <dbReference type="Pfam" id="PF00350"/>
    </source>
</evidence>
<dbReference type="PANTHER" id="PTHR10465:SF0">
    <property type="entry name" value="SARCALUMENIN"/>
    <property type="match status" value="1"/>
</dbReference>
<dbReference type="SUPFAM" id="SSF52540">
    <property type="entry name" value="P-loop containing nucleoside triphosphate hydrolases"/>
    <property type="match status" value="1"/>
</dbReference>
<evidence type="ECO:0000313" key="8">
    <source>
        <dbReference type="Proteomes" id="UP000537862"/>
    </source>
</evidence>
<evidence type="ECO:0000256" key="2">
    <source>
        <dbReference type="ARBA" id="ARBA00022741"/>
    </source>
</evidence>
<dbReference type="InterPro" id="IPR045063">
    <property type="entry name" value="Dynamin_N"/>
</dbReference>
<reference evidence="7 8" key="1">
    <citation type="submission" date="2020-05" db="EMBL/GenBank/DDBJ databases">
        <authorList>
            <person name="Niu N."/>
        </authorList>
    </citation>
    <scope>NUCLEOTIDE SEQUENCE [LARGE SCALE GENOMIC DNA]</scope>
    <source>
        <strain evidence="7 8">3340-03</strain>
    </source>
</reference>
<organism evidence="7 8">
    <name type="scientific">Pelistega suis</name>
    <dbReference type="NCBI Taxonomy" id="1631957"/>
    <lineage>
        <taxon>Bacteria</taxon>
        <taxon>Pseudomonadati</taxon>
        <taxon>Pseudomonadota</taxon>
        <taxon>Betaproteobacteria</taxon>
        <taxon>Burkholderiales</taxon>
        <taxon>Alcaligenaceae</taxon>
        <taxon>Pelistega</taxon>
    </lineage>
</organism>
<keyword evidence="3" id="KW-0378">Hydrolase</keyword>
<evidence type="ECO:0000256" key="4">
    <source>
        <dbReference type="ARBA" id="ARBA00023134"/>
    </source>
</evidence>
<evidence type="ECO:0000256" key="1">
    <source>
        <dbReference type="ARBA" id="ARBA00004370"/>
    </source>
</evidence>
<comment type="subcellular location">
    <subcellularLocation>
        <location evidence="1">Membrane</location>
    </subcellularLocation>
</comment>
<keyword evidence="5" id="KW-0472">Membrane</keyword>
<proteinExistence type="predicted"/>
<evidence type="ECO:0000256" key="3">
    <source>
        <dbReference type="ARBA" id="ARBA00022801"/>
    </source>
</evidence>
<dbReference type="AlphaFoldDB" id="A0A849P2U4"/>
<dbReference type="GO" id="GO:0016020">
    <property type="term" value="C:membrane"/>
    <property type="evidence" value="ECO:0007669"/>
    <property type="project" value="UniProtKB-SubCell"/>
</dbReference>
<dbReference type="InterPro" id="IPR027094">
    <property type="entry name" value="Mitofusin_fam"/>
</dbReference>
<accession>A0A849P2U4</accession>
<keyword evidence="2" id="KW-0547">Nucleotide-binding</keyword>
<sequence length="760" mass="85507">MDIIALNNRIEDFVNKHDLSIDALALKQEHAIAKSEEWQRILNEFAEDGRVLRVGIIGRVKAGKSSMLNALLFNGNDILPKAATPMTAALTIMEYSETVRAEVDFFTQQDIDEIKAKHAIHVSELTKKIAEKEQEQIERVQKKKGGVIANTLNSLTPIANALNILTPEEQRDCTEKARSQAEREMKNEPTFASYDQYERIKASGKSLSDLAQYQTIQAASVEELMNGALNQFVGSSGAFMPFTKSVTLYIPEKGLQGLQIIDTPGINDPVTSRGERTEQLLAQCDVVLIVSPSGQFLSSEDTDLMHRVTTKEGTQQAYIIASQVDNQLFGSESTGLTNPSDVLQKISGSLTTHARNTLQKQVQQYPEMKVATDKLSANPVICSSSVAFSLLQRFDAQHTWDANLQHVWRNLKQKYPDTFNHTELAKNALSQMANIGKLHQIVEEVTANKEQILAQRRMDFEKSKRNALQAYLKAWETRIAEQVHQIETADVGELLKQKAMLNKQQTSIQMHVGGVYDDLVSDIKLNLDKQLKDKLSSTMRQYDAASEGAQGTATESREVYVGRGGFLWLTKKYETRYYEVTSVQATPIRRAIEEVRNNLEDELRYIVESYSQAWKKKIYNQVVGALREAMGDEELDITMIARAVKNVLARIPEATFQLADDMPSSLKKSGQLKGSEAEEYISDADNYVSNLRNTVRNEITAYMTELLGNLKKVDLPKELTGDLESNLKQLLHDIENKEASLYRYQSIQQELSLLQQEINV</sequence>
<comment type="caution">
    <text evidence="7">The sequence shown here is derived from an EMBL/GenBank/DDBJ whole genome shotgun (WGS) entry which is preliminary data.</text>
</comment>
<name>A0A849P2U4_9BURK</name>
<evidence type="ECO:0000313" key="7">
    <source>
        <dbReference type="EMBL" id="NOL51979.1"/>
    </source>
</evidence>
<dbReference type="InterPro" id="IPR027417">
    <property type="entry name" value="P-loop_NTPase"/>
</dbReference>
<dbReference type="PANTHER" id="PTHR10465">
    <property type="entry name" value="TRANSMEMBRANE GTPASE FZO1"/>
    <property type="match status" value="1"/>
</dbReference>
<keyword evidence="4" id="KW-0342">GTP-binding</keyword>
<dbReference type="Gene3D" id="3.40.50.300">
    <property type="entry name" value="P-loop containing nucleotide triphosphate hydrolases"/>
    <property type="match status" value="1"/>
</dbReference>
<dbReference type="GO" id="GO:0003924">
    <property type="term" value="F:GTPase activity"/>
    <property type="evidence" value="ECO:0007669"/>
    <property type="project" value="InterPro"/>
</dbReference>
<keyword evidence="8" id="KW-1185">Reference proteome</keyword>
<evidence type="ECO:0000256" key="5">
    <source>
        <dbReference type="ARBA" id="ARBA00023136"/>
    </source>
</evidence>
<dbReference type="GO" id="GO:0005525">
    <property type="term" value="F:GTP binding"/>
    <property type="evidence" value="ECO:0007669"/>
    <property type="project" value="UniProtKB-KW"/>
</dbReference>
<dbReference type="Pfam" id="PF00350">
    <property type="entry name" value="Dynamin_N"/>
    <property type="match status" value="1"/>
</dbReference>
<dbReference type="Proteomes" id="UP000537862">
    <property type="component" value="Unassembled WGS sequence"/>
</dbReference>
<feature type="domain" description="Dynamin N-terminal" evidence="6">
    <location>
        <begin position="54"/>
        <end position="319"/>
    </location>
</feature>